<dbReference type="PROSITE" id="PS51186">
    <property type="entry name" value="GNAT"/>
    <property type="match status" value="1"/>
</dbReference>
<organism evidence="2">
    <name type="scientific">bioreactor metagenome</name>
    <dbReference type="NCBI Taxonomy" id="1076179"/>
    <lineage>
        <taxon>unclassified sequences</taxon>
        <taxon>metagenomes</taxon>
        <taxon>ecological metagenomes</taxon>
    </lineage>
</organism>
<feature type="domain" description="N-acetyltransferase" evidence="1">
    <location>
        <begin position="15"/>
        <end position="181"/>
    </location>
</feature>
<gene>
    <name evidence="2" type="ORF">SDC9_78826</name>
</gene>
<name>A0A644Z267_9ZZZZ</name>
<evidence type="ECO:0000313" key="2">
    <source>
        <dbReference type="EMBL" id="MPM32264.1"/>
    </source>
</evidence>
<comment type="caution">
    <text evidence="2">The sequence shown here is derived from an EMBL/GenBank/DDBJ whole genome shotgun (WGS) entry which is preliminary data.</text>
</comment>
<dbReference type="InterPro" id="IPR000182">
    <property type="entry name" value="GNAT_dom"/>
</dbReference>
<dbReference type="InterPro" id="IPR051531">
    <property type="entry name" value="N-acetyltransferase"/>
</dbReference>
<sequence>MLSHLGTQAIETERLMIRKFQHSDNKDMLNYWVSDPKIQSLYSEPTYTTTEEVRGLLEKYIGSYERPDYYRWAIIEKESNICIGQIAIFLVDNKNNFCEIEYALGSKFHRKGYATEAVKALLDFCFSKVNFHKVQVCHKEGNLASQGVIRKCKFTYEGTLRDFFFMDGKYVDRLYYSMLKDEYEIGKSK</sequence>
<dbReference type="EMBL" id="VSSQ01006312">
    <property type="protein sequence ID" value="MPM32264.1"/>
    <property type="molecule type" value="Genomic_DNA"/>
</dbReference>
<dbReference type="GO" id="GO:0016747">
    <property type="term" value="F:acyltransferase activity, transferring groups other than amino-acyl groups"/>
    <property type="evidence" value="ECO:0007669"/>
    <property type="project" value="InterPro"/>
</dbReference>
<reference evidence="2" key="1">
    <citation type="submission" date="2019-08" db="EMBL/GenBank/DDBJ databases">
        <authorList>
            <person name="Kucharzyk K."/>
            <person name="Murdoch R.W."/>
            <person name="Higgins S."/>
            <person name="Loffler F."/>
        </authorList>
    </citation>
    <scope>NUCLEOTIDE SEQUENCE</scope>
</reference>
<dbReference type="InterPro" id="IPR016181">
    <property type="entry name" value="Acyl_CoA_acyltransferase"/>
</dbReference>
<dbReference type="PANTHER" id="PTHR43792">
    <property type="entry name" value="GNAT FAMILY, PUTATIVE (AFU_ORTHOLOGUE AFUA_3G00765)-RELATED-RELATED"/>
    <property type="match status" value="1"/>
</dbReference>
<dbReference type="Gene3D" id="3.40.630.30">
    <property type="match status" value="1"/>
</dbReference>
<dbReference type="Pfam" id="PF13302">
    <property type="entry name" value="Acetyltransf_3"/>
    <property type="match status" value="1"/>
</dbReference>
<evidence type="ECO:0000259" key="1">
    <source>
        <dbReference type="PROSITE" id="PS51186"/>
    </source>
</evidence>
<proteinExistence type="predicted"/>
<protein>
    <recommendedName>
        <fullName evidence="1">N-acetyltransferase domain-containing protein</fullName>
    </recommendedName>
</protein>
<dbReference type="SUPFAM" id="SSF55729">
    <property type="entry name" value="Acyl-CoA N-acyltransferases (Nat)"/>
    <property type="match status" value="1"/>
</dbReference>
<dbReference type="AlphaFoldDB" id="A0A644Z267"/>
<accession>A0A644Z267</accession>